<dbReference type="Proteomes" id="UP000239458">
    <property type="component" value="Unassembled WGS sequence"/>
</dbReference>
<feature type="region of interest" description="Disordered" evidence="1">
    <location>
        <begin position="1"/>
        <end position="39"/>
    </location>
</feature>
<sequence length="80" mass="8876">MGKITEGKTMPNLNSPNGCYQRHGYTVERTPRKGGAGHHRAIYDQSGQLVLNRAGYDAEIQFCIERGLMLKEDQAPLQSA</sequence>
<proteinExistence type="predicted"/>
<gene>
    <name evidence="2" type="ORF">CQ006_04765</name>
</gene>
<evidence type="ECO:0000313" key="2">
    <source>
        <dbReference type="EMBL" id="PRC09066.1"/>
    </source>
</evidence>
<accession>A0A2S9E2H8</accession>
<reference evidence="2 3" key="1">
    <citation type="submission" date="2017-09" db="EMBL/GenBank/DDBJ databases">
        <title>Genomic, metabolic, and phenotypic characteristics of bacterial isolates from the natural microbiome of the model nematode Caenorhabditis elegans.</title>
        <authorList>
            <person name="Zimmermann J."/>
            <person name="Obeng N."/>
            <person name="Yang W."/>
            <person name="Obeng O."/>
            <person name="Kissoyan K."/>
            <person name="Pees B."/>
            <person name="Dirksen P."/>
            <person name="Hoppner M."/>
            <person name="Franke A."/>
            <person name="Rosenstiel P."/>
            <person name="Leippe M."/>
            <person name="Dierking K."/>
            <person name="Kaleta C."/>
            <person name="Schulenburg H."/>
        </authorList>
    </citation>
    <scope>NUCLEOTIDE SEQUENCE [LARGE SCALE GENOMIC DNA]</scope>
    <source>
        <strain evidence="2 3">MYb184</strain>
    </source>
</reference>
<dbReference type="EMBL" id="PCQE01000004">
    <property type="protein sequence ID" value="PRC09066.1"/>
    <property type="molecule type" value="Genomic_DNA"/>
</dbReference>
<name>A0A2S9E2H8_PSECE</name>
<evidence type="ECO:0000256" key="1">
    <source>
        <dbReference type="SAM" id="MobiDB-lite"/>
    </source>
</evidence>
<dbReference type="AlphaFoldDB" id="A0A2S9E2H8"/>
<comment type="caution">
    <text evidence="2">The sequence shown here is derived from an EMBL/GenBank/DDBJ whole genome shotgun (WGS) entry which is preliminary data.</text>
</comment>
<evidence type="ECO:0000313" key="3">
    <source>
        <dbReference type="Proteomes" id="UP000239458"/>
    </source>
</evidence>
<organism evidence="2 3">
    <name type="scientific">Pseudomonas cedrina</name>
    <dbReference type="NCBI Taxonomy" id="651740"/>
    <lineage>
        <taxon>Bacteria</taxon>
        <taxon>Pseudomonadati</taxon>
        <taxon>Pseudomonadota</taxon>
        <taxon>Gammaproteobacteria</taxon>
        <taxon>Pseudomonadales</taxon>
        <taxon>Pseudomonadaceae</taxon>
        <taxon>Pseudomonas</taxon>
    </lineage>
</organism>
<protein>
    <submittedName>
        <fullName evidence="2">Uncharacterized protein</fullName>
    </submittedName>
</protein>